<evidence type="ECO:0000256" key="2">
    <source>
        <dbReference type="ARBA" id="ARBA00007376"/>
    </source>
</evidence>
<dbReference type="GO" id="GO:0016020">
    <property type="term" value="C:membrane"/>
    <property type="evidence" value="ECO:0007669"/>
    <property type="project" value="UniProtKB-SubCell"/>
</dbReference>
<evidence type="ECO:0000256" key="8">
    <source>
        <dbReference type="ARBA" id="ARBA00023136"/>
    </source>
</evidence>
<keyword evidence="4 12" id="KW-0716">Sensory transduction</keyword>
<evidence type="ECO:0000256" key="1">
    <source>
        <dbReference type="ARBA" id="ARBA00004141"/>
    </source>
</evidence>
<keyword evidence="5 12" id="KW-0812">Transmembrane</keyword>
<proteinExistence type="inferred from homology"/>
<dbReference type="Proteomes" id="UP000824782">
    <property type="component" value="Unassembled WGS sequence"/>
</dbReference>
<comment type="caution">
    <text evidence="14">The sequence shown here is derived from an EMBL/GenBank/DDBJ whole genome shotgun (WGS) entry which is preliminary data.</text>
</comment>
<feature type="transmembrane region" description="Helical" evidence="13">
    <location>
        <begin position="256"/>
        <end position="277"/>
    </location>
</feature>
<name>A0AAV6ZIX8_ENGPU</name>
<feature type="transmembrane region" description="Helical" evidence="13">
    <location>
        <begin position="225"/>
        <end position="250"/>
    </location>
</feature>
<protein>
    <recommendedName>
        <fullName evidence="12">Taste receptor type 2</fullName>
    </recommendedName>
</protein>
<dbReference type="GO" id="GO:0004930">
    <property type="term" value="F:G protein-coupled receptor activity"/>
    <property type="evidence" value="ECO:0007669"/>
    <property type="project" value="UniProtKB-KW"/>
</dbReference>
<reference evidence="14" key="1">
    <citation type="thesis" date="2020" institute="ProQuest LLC" country="789 East Eisenhower Parkway, Ann Arbor, MI, USA">
        <title>Comparative Genomics and Chromosome Evolution.</title>
        <authorList>
            <person name="Mudd A.B."/>
        </authorList>
    </citation>
    <scope>NUCLEOTIDE SEQUENCE</scope>
    <source>
        <strain evidence="14">237g6f4</strain>
        <tissue evidence="14">Blood</tissue>
    </source>
</reference>
<dbReference type="AlphaFoldDB" id="A0AAV6ZIX8"/>
<feature type="transmembrane region" description="Helical" evidence="13">
    <location>
        <begin position="134"/>
        <end position="154"/>
    </location>
</feature>
<evidence type="ECO:0000256" key="5">
    <source>
        <dbReference type="ARBA" id="ARBA00022692"/>
    </source>
</evidence>
<evidence type="ECO:0000256" key="13">
    <source>
        <dbReference type="SAM" id="Phobius"/>
    </source>
</evidence>
<dbReference type="PANTHER" id="PTHR11394">
    <property type="entry name" value="TASTE RECEPTOR TYPE 2"/>
    <property type="match status" value="1"/>
</dbReference>
<evidence type="ECO:0000256" key="11">
    <source>
        <dbReference type="RuleBase" id="RU004423"/>
    </source>
</evidence>
<gene>
    <name evidence="14" type="ORF">GDO81_028560</name>
</gene>
<keyword evidence="9 12" id="KW-0675">Receptor</keyword>
<evidence type="ECO:0000256" key="4">
    <source>
        <dbReference type="ARBA" id="ARBA00022606"/>
    </source>
</evidence>
<evidence type="ECO:0000313" key="15">
    <source>
        <dbReference type="Proteomes" id="UP000824782"/>
    </source>
</evidence>
<keyword evidence="15" id="KW-1185">Reference proteome</keyword>
<evidence type="ECO:0000256" key="6">
    <source>
        <dbReference type="ARBA" id="ARBA00022989"/>
    </source>
</evidence>
<dbReference type="EMBL" id="WNYA01000754">
    <property type="protein sequence ID" value="KAG8547310.1"/>
    <property type="molecule type" value="Genomic_DNA"/>
</dbReference>
<evidence type="ECO:0000256" key="3">
    <source>
        <dbReference type="ARBA" id="ARBA00022480"/>
    </source>
</evidence>
<keyword evidence="10 12" id="KW-0807">Transducer</keyword>
<accession>A0AAV6ZIX8</accession>
<organism evidence="14 15">
    <name type="scientific">Engystomops pustulosus</name>
    <name type="common">Tungara frog</name>
    <name type="synonym">Physalaemus pustulosus</name>
    <dbReference type="NCBI Taxonomy" id="76066"/>
    <lineage>
        <taxon>Eukaryota</taxon>
        <taxon>Metazoa</taxon>
        <taxon>Chordata</taxon>
        <taxon>Craniata</taxon>
        <taxon>Vertebrata</taxon>
        <taxon>Euteleostomi</taxon>
        <taxon>Amphibia</taxon>
        <taxon>Batrachia</taxon>
        <taxon>Anura</taxon>
        <taxon>Neobatrachia</taxon>
        <taxon>Hyloidea</taxon>
        <taxon>Leptodactylidae</taxon>
        <taxon>Leiuperinae</taxon>
        <taxon>Engystomops</taxon>
    </lineage>
</organism>
<dbReference type="PANTHER" id="PTHR11394:SF159">
    <property type="entry name" value="TASTE RECEPTOR TYPE 2"/>
    <property type="match status" value="1"/>
</dbReference>
<dbReference type="InterPro" id="IPR007960">
    <property type="entry name" value="TAS2R"/>
</dbReference>
<evidence type="ECO:0000256" key="9">
    <source>
        <dbReference type="ARBA" id="ARBA00023170"/>
    </source>
</evidence>
<dbReference type="Pfam" id="PF05296">
    <property type="entry name" value="TAS2R"/>
    <property type="match status" value="1"/>
</dbReference>
<dbReference type="GO" id="GO:0033038">
    <property type="term" value="F:bitter taste receptor activity"/>
    <property type="evidence" value="ECO:0007669"/>
    <property type="project" value="InterPro"/>
</dbReference>
<evidence type="ECO:0000256" key="12">
    <source>
        <dbReference type="RuleBase" id="RU004424"/>
    </source>
</evidence>
<keyword evidence="3 12" id="KW-0919">Taste</keyword>
<sequence length="299" mass="34998">MFSNTELLWNIGILAIDSISLLMTLPEYVFIQVVIILEWRKNKRFDISDQLISGLGLLSLIHKISQVNMRYTSVRDGLHSLIFFSSLSFNVTCNFINLCTLLFSTWLSIHFCLKIVNINHNLYIYIHRMFPKMFPWILFPSVLVSLLISGPYAYDFAQLYSNSTVFLLPSYFTNIFLSLKLYFAFYSFCFIGLCIPLLVTIVSLYRHIHQMQSHSLRSDSVKAHIHVVITLVSLLCLNFLHFLLPILIMFEGKEVHLMNINILLLEIWHFFDLPVLIRGNKKLQKKLYEMWLHFTSLVS</sequence>
<keyword evidence="7 12" id="KW-0297">G-protein coupled receptor</keyword>
<keyword evidence="8 12" id="KW-0472">Membrane</keyword>
<evidence type="ECO:0000256" key="7">
    <source>
        <dbReference type="ARBA" id="ARBA00023040"/>
    </source>
</evidence>
<feature type="transmembrane region" description="Helical" evidence="13">
    <location>
        <begin position="12"/>
        <end position="39"/>
    </location>
</feature>
<comment type="similarity">
    <text evidence="2 11">Belongs to the G-protein coupled receptor T2R family.</text>
</comment>
<evidence type="ECO:0000313" key="14">
    <source>
        <dbReference type="EMBL" id="KAG8547310.1"/>
    </source>
</evidence>
<feature type="transmembrane region" description="Helical" evidence="13">
    <location>
        <begin position="89"/>
        <end position="113"/>
    </location>
</feature>
<keyword evidence="6 13" id="KW-1133">Transmembrane helix</keyword>
<evidence type="ECO:0000256" key="10">
    <source>
        <dbReference type="ARBA" id="ARBA00023224"/>
    </source>
</evidence>
<comment type="subcellular location">
    <subcellularLocation>
        <location evidence="1 12">Membrane</location>
        <topology evidence="1 12">Multi-pass membrane protein</topology>
    </subcellularLocation>
</comment>
<feature type="transmembrane region" description="Helical" evidence="13">
    <location>
        <begin position="181"/>
        <end position="205"/>
    </location>
</feature>